<dbReference type="Proteomes" id="UP001489004">
    <property type="component" value="Unassembled WGS sequence"/>
</dbReference>
<organism evidence="1 2">
    <name type="scientific">[Myrmecia] bisecta</name>
    <dbReference type="NCBI Taxonomy" id="41462"/>
    <lineage>
        <taxon>Eukaryota</taxon>
        <taxon>Viridiplantae</taxon>
        <taxon>Chlorophyta</taxon>
        <taxon>core chlorophytes</taxon>
        <taxon>Trebouxiophyceae</taxon>
        <taxon>Trebouxiales</taxon>
        <taxon>Trebouxiaceae</taxon>
        <taxon>Myrmecia</taxon>
    </lineage>
</organism>
<sequence>MAYFGDLRTRASCRKSVAAVCSKALEDVRAKVCCQRLRSGRVFEPGEQTRLNPRVSLRMDGLEEVKSELRRVTAELTPLQTARNAEALKRDADQAYINRLTAAAAPLEAQVLSLTERAKQLEGRAGFDTSLTDGVCERLERHQQGRLKLVVPGLPGVAARFEPSIRC</sequence>
<evidence type="ECO:0000313" key="2">
    <source>
        <dbReference type="Proteomes" id="UP001489004"/>
    </source>
</evidence>
<comment type="caution">
    <text evidence="1">The sequence shown here is derived from an EMBL/GenBank/DDBJ whole genome shotgun (WGS) entry which is preliminary data.</text>
</comment>
<keyword evidence="2" id="KW-1185">Reference proteome</keyword>
<dbReference type="EMBL" id="JALJOR010000003">
    <property type="protein sequence ID" value="KAK9820531.1"/>
    <property type="molecule type" value="Genomic_DNA"/>
</dbReference>
<protein>
    <submittedName>
        <fullName evidence="1">Uncharacterized protein</fullName>
    </submittedName>
</protein>
<name>A0AAW1QGE7_9CHLO</name>
<proteinExistence type="predicted"/>
<reference evidence="1 2" key="1">
    <citation type="journal article" date="2024" name="Nat. Commun.">
        <title>Phylogenomics reveals the evolutionary origins of lichenization in chlorophyte algae.</title>
        <authorList>
            <person name="Puginier C."/>
            <person name="Libourel C."/>
            <person name="Otte J."/>
            <person name="Skaloud P."/>
            <person name="Haon M."/>
            <person name="Grisel S."/>
            <person name="Petersen M."/>
            <person name="Berrin J.G."/>
            <person name="Delaux P.M."/>
            <person name="Dal Grande F."/>
            <person name="Keller J."/>
        </authorList>
    </citation>
    <scope>NUCLEOTIDE SEQUENCE [LARGE SCALE GENOMIC DNA]</scope>
    <source>
        <strain evidence="1 2">SAG 2043</strain>
    </source>
</reference>
<evidence type="ECO:0000313" key="1">
    <source>
        <dbReference type="EMBL" id="KAK9820531.1"/>
    </source>
</evidence>
<accession>A0AAW1QGE7</accession>
<gene>
    <name evidence="1" type="ORF">WJX72_011366</name>
</gene>
<dbReference type="AlphaFoldDB" id="A0AAW1QGE7"/>